<dbReference type="InterPro" id="IPR053020">
    <property type="entry name" value="Smr_domain_protein"/>
</dbReference>
<dbReference type="InterPro" id="IPR002625">
    <property type="entry name" value="Smr_dom"/>
</dbReference>
<keyword evidence="1" id="KW-0175">Coiled coil</keyword>
<gene>
    <name evidence="3" type="ORF">DDB_G0286103</name>
</gene>
<protein>
    <submittedName>
        <fullName evidence="3">Small MutS related family protein</fullName>
    </submittedName>
</protein>
<dbReference type="OMA" id="FKICNEG"/>
<dbReference type="Gene3D" id="3.30.1370.110">
    <property type="match status" value="1"/>
</dbReference>
<dbReference type="STRING" id="44689.Q54MD6"/>
<reference evidence="3 4" key="1">
    <citation type="journal article" date="2005" name="Nature">
        <title>The genome of the social amoeba Dictyostelium discoideum.</title>
        <authorList>
            <consortium name="The Dictyostelium discoideum Sequencing Consortium"/>
            <person name="Eichinger L."/>
            <person name="Pachebat J.A."/>
            <person name="Glockner G."/>
            <person name="Rajandream M.A."/>
            <person name="Sucgang R."/>
            <person name="Berriman M."/>
            <person name="Song J."/>
            <person name="Olsen R."/>
            <person name="Szafranski K."/>
            <person name="Xu Q."/>
            <person name="Tunggal B."/>
            <person name="Kummerfeld S."/>
            <person name="Madera M."/>
            <person name="Konfortov B.A."/>
            <person name="Rivero F."/>
            <person name="Bankier A.T."/>
            <person name="Lehmann R."/>
            <person name="Hamlin N."/>
            <person name="Davies R."/>
            <person name="Gaudet P."/>
            <person name="Fey P."/>
            <person name="Pilcher K."/>
            <person name="Chen G."/>
            <person name="Saunders D."/>
            <person name="Sodergren E."/>
            <person name="Davis P."/>
            <person name="Kerhornou A."/>
            <person name="Nie X."/>
            <person name="Hall N."/>
            <person name="Anjard C."/>
            <person name="Hemphill L."/>
            <person name="Bason N."/>
            <person name="Farbrother P."/>
            <person name="Desany B."/>
            <person name="Just E."/>
            <person name="Morio T."/>
            <person name="Rost R."/>
            <person name="Churcher C."/>
            <person name="Cooper J."/>
            <person name="Haydock S."/>
            <person name="van Driessche N."/>
            <person name="Cronin A."/>
            <person name="Goodhead I."/>
            <person name="Muzny D."/>
            <person name="Mourier T."/>
            <person name="Pain A."/>
            <person name="Lu M."/>
            <person name="Harper D."/>
            <person name="Lindsay R."/>
            <person name="Hauser H."/>
            <person name="James K."/>
            <person name="Quiles M."/>
            <person name="Madan Babu M."/>
            <person name="Saito T."/>
            <person name="Buchrieser C."/>
            <person name="Wardroper A."/>
            <person name="Felder M."/>
            <person name="Thangavelu M."/>
            <person name="Johnson D."/>
            <person name="Knights A."/>
            <person name="Loulseged H."/>
            <person name="Mungall K."/>
            <person name="Oliver K."/>
            <person name="Price C."/>
            <person name="Quail M.A."/>
            <person name="Urushihara H."/>
            <person name="Hernandez J."/>
            <person name="Rabbinowitsch E."/>
            <person name="Steffen D."/>
            <person name="Sanders M."/>
            <person name="Ma J."/>
            <person name="Kohara Y."/>
            <person name="Sharp S."/>
            <person name="Simmonds M."/>
            <person name="Spiegler S."/>
            <person name="Tivey A."/>
            <person name="Sugano S."/>
            <person name="White B."/>
            <person name="Walker D."/>
            <person name="Woodward J."/>
            <person name="Winckler T."/>
            <person name="Tanaka Y."/>
            <person name="Shaulsky G."/>
            <person name="Schleicher M."/>
            <person name="Weinstock G."/>
            <person name="Rosenthal A."/>
            <person name="Cox E.C."/>
            <person name="Chisholm R.L."/>
            <person name="Gibbs R."/>
            <person name="Loomis W.F."/>
            <person name="Platzer M."/>
            <person name="Kay R.R."/>
            <person name="Williams J."/>
            <person name="Dear P.H."/>
            <person name="Noegel A.A."/>
            <person name="Barrell B."/>
            <person name="Kuspa A."/>
        </authorList>
    </citation>
    <scope>NUCLEOTIDE SEQUENCE [LARGE SCALE GENOMIC DNA]</scope>
    <source>
        <strain evidence="3 4">AX4</strain>
    </source>
</reference>
<dbReference type="Proteomes" id="UP000002195">
    <property type="component" value="Unassembled WGS sequence"/>
</dbReference>
<dbReference type="dictyBase" id="DDB_G0286103"/>
<evidence type="ECO:0000313" key="4">
    <source>
        <dbReference type="Proteomes" id="UP000002195"/>
    </source>
</evidence>
<dbReference type="SUPFAM" id="SSF160443">
    <property type="entry name" value="SMR domain-like"/>
    <property type="match status" value="1"/>
</dbReference>
<dbReference type="AlphaFoldDB" id="Q54MD6"/>
<dbReference type="SMART" id="SM00463">
    <property type="entry name" value="SMR"/>
    <property type="match status" value="1"/>
</dbReference>
<dbReference type="InterPro" id="IPR036063">
    <property type="entry name" value="Smr_dom_sf"/>
</dbReference>
<proteinExistence type="predicted"/>
<feature type="domain" description="Smr" evidence="2">
    <location>
        <begin position="77"/>
        <end position="152"/>
    </location>
</feature>
<dbReference type="PANTHER" id="PTHR47417">
    <property type="entry name" value="SMR DOMAIN-CONTAINING PROTEIN YPL199C"/>
    <property type="match status" value="1"/>
</dbReference>
<name>Q54MD6_DICDI</name>
<comment type="caution">
    <text evidence="3">The sequence shown here is derived from an EMBL/GenBank/DDBJ whole genome shotgun (WGS) entry which is preliminary data.</text>
</comment>
<evidence type="ECO:0000259" key="2">
    <source>
        <dbReference type="PROSITE" id="PS50828"/>
    </source>
</evidence>
<dbReference type="VEuPathDB" id="AmoebaDB:DDB_G0286103"/>
<dbReference type="PROSITE" id="PS50828">
    <property type="entry name" value="SMR"/>
    <property type="match status" value="1"/>
</dbReference>
<dbReference type="GeneID" id="8625408"/>
<dbReference type="RefSeq" id="XP_637898.1">
    <property type="nucleotide sequence ID" value="XM_632806.1"/>
</dbReference>
<dbReference type="Pfam" id="PF01713">
    <property type="entry name" value="Smr"/>
    <property type="match status" value="1"/>
</dbReference>
<dbReference type="PhylomeDB" id="Q54MD6"/>
<dbReference type="InParanoid" id="Q54MD6"/>
<evidence type="ECO:0000313" key="3">
    <source>
        <dbReference type="EMBL" id="EAL64430.1"/>
    </source>
</evidence>
<dbReference type="PANTHER" id="PTHR47417:SF1">
    <property type="entry name" value="SMR DOMAIN-CONTAINING PROTEIN YPL199C"/>
    <property type="match status" value="1"/>
</dbReference>
<sequence>MFAVVLLVGAILTYQFVRRLFVTKEDLEDVDSLHEKLNKEVNQLKKEKKYQLIKPTVDDFNSQIFQLSNKDRDKYTIDLHGLYSDHAILELKNRINQLIKEKYKGKLLVITGRGSHSVGEAKIKPRVNSFLKENSLLFEENSKGGAFIVYLSSQNVLLL</sequence>
<evidence type="ECO:0000256" key="1">
    <source>
        <dbReference type="SAM" id="Coils"/>
    </source>
</evidence>
<dbReference type="HOGENOM" id="CLU_1663953_0_0_1"/>
<keyword evidence="4" id="KW-1185">Reference proteome</keyword>
<accession>Q54MD6</accession>
<dbReference type="SMR" id="Q54MD6"/>
<feature type="coiled-coil region" evidence="1">
    <location>
        <begin position="27"/>
        <end position="54"/>
    </location>
</feature>
<dbReference type="EMBL" id="AAFI02000085">
    <property type="protein sequence ID" value="EAL64430.1"/>
    <property type="molecule type" value="Genomic_DNA"/>
</dbReference>
<dbReference type="PaxDb" id="44689-DDB0220504"/>
<organism evidence="3 4">
    <name type="scientific">Dictyostelium discoideum</name>
    <name type="common">Social amoeba</name>
    <dbReference type="NCBI Taxonomy" id="44689"/>
    <lineage>
        <taxon>Eukaryota</taxon>
        <taxon>Amoebozoa</taxon>
        <taxon>Evosea</taxon>
        <taxon>Eumycetozoa</taxon>
        <taxon>Dictyostelia</taxon>
        <taxon>Dictyosteliales</taxon>
        <taxon>Dictyosteliaceae</taxon>
        <taxon>Dictyostelium</taxon>
    </lineage>
</organism>
<dbReference type="KEGG" id="ddi:DDB_G0286103"/>